<dbReference type="Proteomes" id="UP000252519">
    <property type="component" value="Unassembled WGS sequence"/>
</dbReference>
<dbReference type="AlphaFoldDB" id="A0A368F6T0"/>
<keyword evidence="1" id="KW-0812">Transmembrane</keyword>
<accession>A0A368F6T0</accession>
<sequence length="135" mass="14860">MFVAIGFLLGSIVATAGFTAYRNTTLTLGVITIIFKIFVSIVAYVATAKRNGKIMIFAAICGGLASAVSAYLAVTGFTNWANKQFRSDYIPYIAQLIVDILEALVDEIFLAPISKICHIVEPERWPCQRILDYFV</sequence>
<proteinExistence type="predicted"/>
<evidence type="ECO:0000256" key="1">
    <source>
        <dbReference type="SAM" id="Phobius"/>
    </source>
</evidence>
<comment type="caution">
    <text evidence="2">The sequence shown here is derived from an EMBL/GenBank/DDBJ whole genome shotgun (WGS) entry which is preliminary data.</text>
</comment>
<gene>
    <name evidence="2" type="ORF">ANCCAN_27524</name>
</gene>
<name>A0A368F6T0_ANCCA</name>
<feature type="transmembrane region" description="Helical" evidence="1">
    <location>
        <begin position="54"/>
        <end position="74"/>
    </location>
</feature>
<keyword evidence="1" id="KW-0472">Membrane</keyword>
<keyword evidence="3" id="KW-1185">Reference proteome</keyword>
<dbReference type="OrthoDB" id="5870409at2759"/>
<evidence type="ECO:0000313" key="3">
    <source>
        <dbReference type="Proteomes" id="UP000252519"/>
    </source>
</evidence>
<reference evidence="2 3" key="1">
    <citation type="submission" date="2014-10" db="EMBL/GenBank/DDBJ databases">
        <title>Draft genome of the hookworm Ancylostoma caninum.</title>
        <authorList>
            <person name="Mitreva M."/>
        </authorList>
    </citation>
    <scope>NUCLEOTIDE SEQUENCE [LARGE SCALE GENOMIC DNA]</scope>
    <source>
        <strain evidence="2 3">Baltimore</strain>
    </source>
</reference>
<organism evidence="2 3">
    <name type="scientific">Ancylostoma caninum</name>
    <name type="common">Dog hookworm</name>
    <dbReference type="NCBI Taxonomy" id="29170"/>
    <lineage>
        <taxon>Eukaryota</taxon>
        <taxon>Metazoa</taxon>
        <taxon>Ecdysozoa</taxon>
        <taxon>Nematoda</taxon>
        <taxon>Chromadorea</taxon>
        <taxon>Rhabditida</taxon>
        <taxon>Rhabditina</taxon>
        <taxon>Rhabditomorpha</taxon>
        <taxon>Strongyloidea</taxon>
        <taxon>Ancylostomatidae</taxon>
        <taxon>Ancylostomatinae</taxon>
        <taxon>Ancylostoma</taxon>
    </lineage>
</organism>
<evidence type="ECO:0000313" key="2">
    <source>
        <dbReference type="EMBL" id="RCN26749.1"/>
    </source>
</evidence>
<feature type="transmembrane region" description="Helical" evidence="1">
    <location>
        <begin position="26"/>
        <end position="47"/>
    </location>
</feature>
<keyword evidence="1" id="KW-1133">Transmembrane helix</keyword>
<protein>
    <submittedName>
        <fullName evidence="2">Uncharacterized protein</fullName>
    </submittedName>
</protein>
<dbReference type="EMBL" id="JOJR01006222">
    <property type="protein sequence ID" value="RCN26749.1"/>
    <property type="molecule type" value="Genomic_DNA"/>
</dbReference>